<protein>
    <submittedName>
        <fullName evidence="1">Uncharacterized protein</fullName>
    </submittedName>
</protein>
<keyword evidence="2" id="KW-1185">Reference proteome</keyword>
<proteinExistence type="predicted"/>
<evidence type="ECO:0000313" key="1">
    <source>
        <dbReference type="EMBL" id="MFC5473727.1"/>
    </source>
</evidence>
<gene>
    <name evidence="1" type="ORF">ACFPM8_07115</name>
</gene>
<reference evidence="2" key="1">
    <citation type="journal article" date="2019" name="Int. J. Syst. Evol. Microbiol.">
        <title>The Global Catalogue of Microorganisms (GCM) 10K type strain sequencing project: providing services to taxonomists for standard genome sequencing and annotation.</title>
        <authorList>
            <consortium name="The Broad Institute Genomics Platform"/>
            <consortium name="The Broad Institute Genome Sequencing Center for Infectious Disease"/>
            <person name="Wu L."/>
            <person name="Ma J."/>
        </authorList>
    </citation>
    <scope>NUCLEOTIDE SEQUENCE [LARGE SCALE GENOMIC DNA]</scope>
    <source>
        <strain evidence="2">JCM 17066</strain>
    </source>
</reference>
<name>A0ABW0M9N0_9BURK</name>
<comment type="caution">
    <text evidence="1">The sequence shown here is derived from an EMBL/GenBank/DDBJ whole genome shotgun (WGS) entry which is preliminary data.</text>
</comment>
<sequence length="96" mass="11010">MRKLSLKKSRWTGNKWPSVDIDPYEFDDFLKVVTQLCNTFSVAIPHVIDILDGYATDLVIENSPTKVLMDNWTFSVAAEKEDVRDKIYIALESISI</sequence>
<dbReference type="RefSeq" id="WP_378996471.1">
    <property type="nucleotide sequence ID" value="NZ_JBHSMT010000012.1"/>
</dbReference>
<evidence type="ECO:0000313" key="2">
    <source>
        <dbReference type="Proteomes" id="UP001596045"/>
    </source>
</evidence>
<accession>A0ABW0M9N0</accession>
<dbReference type="EMBL" id="JBHSMT010000012">
    <property type="protein sequence ID" value="MFC5473727.1"/>
    <property type="molecule type" value="Genomic_DNA"/>
</dbReference>
<organism evidence="1 2">
    <name type="scientific">Paraherbaspirillum soli</name>
    <dbReference type="NCBI Taxonomy" id="631222"/>
    <lineage>
        <taxon>Bacteria</taxon>
        <taxon>Pseudomonadati</taxon>
        <taxon>Pseudomonadota</taxon>
        <taxon>Betaproteobacteria</taxon>
        <taxon>Burkholderiales</taxon>
        <taxon>Oxalobacteraceae</taxon>
        <taxon>Paraherbaspirillum</taxon>
    </lineage>
</organism>
<dbReference type="Proteomes" id="UP001596045">
    <property type="component" value="Unassembled WGS sequence"/>
</dbReference>